<feature type="active site" description="Proton donor" evidence="13">
    <location>
        <position position="105"/>
    </location>
</feature>
<proteinExistence type="inferred from homology"/>
<keyword evidence="6 12" id="KW-0819">tRNA processing</keyword>
<evidence type="ECO:0000313" key="16">
    <source>
        <dbReference type="EMBL" id="MBK1697855.1"/>
    </source>
</evidence>
<dbReference type="PROSITE" id="PS01136">
    <property type="entry name" value="UPF0034"/>
    <property type="match status" value="1"/>
</dbReference>
<dbReference type="PANTHER" id="PTHR45846">
    <property type="entry name" value="TRNA-DIHYDROURIDINE(47) SYNTHASE [NAD(P)(+)]-LIKE"/>
    <property type="match status" value="1"/>
</dbReference>
<keyword evidence="4 12" id="KW-0285">Flavoprotein</keyword>
<comment type="catalytic activity">
    <reaction evidence="10">
        <text>a 5,6-dihydrouridine in tRNA + NADP(+) = a uridine in tRNA + NADPH + H(+)</text>
        <dbReference type="Rhea" id="RHEA:23624"/>
        <dbReference type="Rhea" id="RHEA-COMP:13339"/>
        <dbReference type="Rhea" id="RHEA-COMP:13887"/>
        <dbReference type="ChEBI" id="CHEBI:15378"/>
        <dbReference type="ChEBI" id="CHEBI:57783"/>
        <dbReference type="ChEBI" id="CHEBI:58349"/>
        <dbReference type="ChEBI" id="CHEBI:65315"/>
        <dbReference type="ChEBI" id="CHEBI:74443"/>
    </reaction>
</comment>
<comment type="cofactor">
    <cofactor evidence="1 12 14">
        <name>FMN</name>
        <dbReference type="ChEBI" id="CHEBI:58210"/>
    </cofactor>
</comment>
<evidence type="ECO:0000256" key="6">
    <source>
        <dbReference type="ARBA" id="ARBA00022694"/>
    </source>
</evidence>
<dbReference type="Proteomes" id="UP000778970">
    <property type="component" value="Unassembled WGS sequence"/>
</dbReference>
<evidence type="ECO:0000256" key="7">
    <source>
        <dbReference type="ARBA" id="ARBA00022857"/>
    </source>
</evidence>
<evidence type="ECO:0000256" key="13">
    <source>
        <dbReference type="PIRSR" id="PIRSR006621-1"/>
    </source>
</evidence>
<dbReference type="GO" id="GO:0050660">
    <property type="term" value="F:flavin adenine dinucleotide binding"/>
    <property type="evidence" value="ECO:0007669"/>
    <property type="project" value="InterPro"/>
</dbReference>
<name>A0A934V0T9_9PROT</name>
<protein>
    <recommendedName>
        <fullName evidence="12">tRNA-dihydrouridine synthase</fullName>
        <ecNumber evidence="12">1.3.1.-</ecNumber>
    </recommendedName>
</protein>
<evidence type="ECO:0000256" key="8">
    <source>
        <dbReference type="ARBA" id="ARBA00022884"/>
    </source>
</evidence>
<keyword evidence="3" id="KW-0820">tRNA-binding</keyword>
<evidence type="ECO:0000256" key="12">
    <source>
        <dbReference type="PIRNR" id="PIRNR006621"/>
    </source>
</evidence>
<dbReference type="InterPro" id="IPR018517">
    <property type="entry name" value="tRNA_hU_synthase_CS"/>
</dbReference>
<dbReference type="InterPro" id="IPR024036">
    <property type="entry name" value="tRNA-dHydroUridine_Synthase_C"/>
</dbReference>
<sequence>MGIEIGDVRLDTPVILAPMSGVSDKPFRRLVSRLGAGLVVSEMIASEASVREARQAMRACKLQETYDDEGPMAVQLAGCDPDTMAEAARIQRDRGAAIIDINFGCPVKKIVTKYAGSALMREEALAGRILERVAEAVHPLPVTLKMRLGWDRDSLNAPDFARMAQSAGIRLITVHGRTRQQLYNGTADWAEVARTKQATDLPVIVNGDIDTADDVRGALAASGADGVMIGRAACGAPWRLGQVMQLLRTGHMGAAPDLAAQRDIALEHYEALLTYYGRHRGVRIARKHMAWYAQGLPGAAAFKRAVMAAEEPCAAKTLVRQLYAAAQDNRHAATRAQAA</sequence>
<feature type="domain" description="DUS-like FMN-binding" evidence="15">
    <location>
        <begin position="15"/>
        <end position="320"/>
    </location>
</feature>
<feature type="binding site" evidence="14">
    <location>
        <position position="175"/>
    </location>
    <ligand>
        <name>FMN</name>
        <dbReference type="ChEBI" id="CHEBI:58210"/>
    </ligand>
</feature>
<accession>A0A934V0T9</accession>
<dbReference type="InterPro" id="IPR004652">
    <property type="entry name" value="DusB-like"/>
</dbReference>
<dbReference type="EMBL" id="NRRE01000026">
    <property type="protein sequence ID" value="MBK1697855.1"/>
    <property type="molecule type" value="Genomic_DNA"/>
</dbReference>
<keyword evidence="14" id="KW-0547">Nucleotide-binding</keyword>
<dbReference type="InterPro" id="IPR035587">
    <property type="entry name" value="DUS-like_FMN-bd"/>
</dbReference>
<evidence type="ECO:0000259" key="15">
    <source>
        <dbReference type="Pfam" id="PF01207"/>
    </source>
</evidence>
<evidence type="ECO:0000256" key="10">
    <source>
        <dbReference type="ARBA" id="ARBA00048205"/>
    </source>
</evidence>
<dbReference type="GO" id="GO:0000049">
    <property type="term" value="F:tRNA binding"/>
    <property type="evidence" value="ECO:0007669"/>
    <property type="project" value="UniProtKB-KW"/>
</dbReference>
<feature type="binding site" evidence="14">
    <location>
        <position position="145"/>
    </location>
    <ligand>
        <name>FMN</name>
        <dbReference type="ChEBI" id="CHEBI:58210"/>
    </ligand>
</feature>
<dbReference type="Gene3D" id="3.20.20.70">
    <property type="entry name" value="Aldolase class I"/>
    <property type="match status" value="1"/>
</dbReference>
<evidence type="ECO:0000256" key="14">
    <source>
        <dbReference type="PIRSR" id="PIRSR006621-2"/>
    </source>
</evidence>
<evidence type="ECO:0000256" key="5">
    <source>
        <dbReference type="ARBA" id="ARBA00022643"/>
    </source>
</evidence>
<dbReference type="NCBIfam" id="TIGR00737">
    <property type="entry name" value="nifR3_yhdG"/>
    <property type="match status" value="1"/>
</dbReference>
<keyword evidence="17" id="KW-1185">Reference proteome</keyword>
<comment type="caution">
    <text evidence="16">The sequence shown here is derived from an EMBL/GenBank/DDBJ whole genome shotgun (WGS) entry which is preliminary data.</text>
</comment>
<evidence type="ECO:0000313" key="17">
    <source>
        <dbReference type="Proteomes" id="UP000778970"/>
    </source>
</evidence>
<feature type="binding site" evidence="14">
    <location>
        <begin position="230"/>
        <end position="231"/>
    </location>
    <ligand>
        <name>FMN</name>
        <dbReference type="ChEBI" id="CHEBI:58210"/>
    </ligand>
</feature>
<comment type="function">
    <text evidence="2 12">Catalyzes the synthesis of 5,6-dihydrouridine (D), a modified base found in the D-loop of most tRNAs, via the reduction of the C5-C6 double bond in target uridines.</text>
</comment>
<keyword evidence="9 12" id="KW-0560">Oxidoreductase</keyword>
<dbReference type="InterPro" id="IPR001269">
    <property type="entry name" value="DUS_fam"/>
</dbReference>
<keyword evidence="5 12" id="KW-0288">FMN</keyword>
<evidence type="ECO:0000256" key="4">
    <source>
        <dbReference type="ARBA" id="ARBA00022630"/>
    </source>
</evidence>
<feature type="binding site" evidence="14">
    <location>
        <position position="75"/>
    </location>
    <ligand>
        <name>FMN</name>
        <dbReference type="ChEBI" id="CHEBI:58210"/>
    </ligand>
</feature>
<comment type="similarity">
    <text evidence="12">Belongs to the dus family.</text>
</comment>
<evidence type="ECO:0000256" key="11">
    <source>
        <dbReference type="ARBA" id="ARBA00048802"/>
    </source>
</evidence>
<reference evidence="16" key="1">
    <citation type="submission" date="2017-08" db="EMBL/GenBank/DDBJ databases">
        <authorList>
            <person name="Imhoff J.F."/>
            <person name="Rahn T."/>
            <person name="Kuenzel S."/>
            <person name="Neulinger S.C."/>
        </authorList>
    </citation>
    <scope>NUCLEOTIDE SEQUENCE</scope>
    <source>
        <strain evidence="16">DSM 9154</strain>
    </source>
</reference>
<evidence type="ECO:0000256" key="1">
    <source>
        <dbReference type="ARBA" id="ARBA00001917"/>
    </source>
</evidence>
<keyword evidence="7" id="KW-0521">NADP</keyword>
<dbReference type="PANTHER" id="PTHR45846:SF1">
    <property type="entry name" value="TRNA-DIHYDROURIDINE(47) SYNTHASE [NAD(P)(+)]-LIKE"/>
    <property type="match status" value="1"/>
</dbReference>
<dbReference type="GO" id="GO:0017150">
    <property type="term" value="F:tRNA dihydrouridine synthase activity"/>
    <property type="evidence" value="ECO:0007669"/>
    <property type="project" value="InterPro"/>
</dbReference>
<dbReference type="InterPro" id="IPR013785">
    <property type="entry name" value="Aldolase_TIM"/>
</dbReference>
<reference evidence="16" key="2">
    <citation type="journal article" date="2020" name="Microorganisms">
        <title>Osmotic Adaptation and Compatible Solute Biosynthesis of Phototrophic Bacteria as Revealed from Genome Analyses.</title>
        <authorList>
            <person name="Imhoff J.F."/>
            <person name="Rahn T."/>
            <person name="Kunzel S."/>
            <person name="Keller A."/>
            <person name="Neulinger S.C."/>
        </authorList>
    </citation>
    <scope>NUCLEOTIDE SEQUENCE</scope>
    <source>
        <strain evidence="16">DSM 9154</strain>
    </source>
</reference>
<dbReference type="SUPFAM" id="SSF51395">
    <property type="entry name" value="FMN-linked oxidoreductases"/>
    <property type="match status" value="1"/>
</dbReference>
<dbReference type="EC" id="1.3.1.-" evidence="12"/>
<dbReference type="Pfam" id="PF01207">
    <property type="entry name" value="Dus"/>
    <property type="match status" value="1"/>
</dbReference>
<gene>
    <name evidence="16" type="ORF">CKO21_11445</name>
</gene>
<dbReference type="CDD" id="cd02801">
    <property type="entry name" value="DUS_like_FMN"/>
    <property type="match status" value="1"/>
</dbReference>
<evidence type="ECO:0000256" key="3">
    <source>
        <dbReference type="ARBA" id="ARBA00022555"/>
    </source>
</evidence>
<dbReference type="PIRSF" id="PIRSF006621">
    <property type="entry name" value="Dus"/>
    <property type="match status" value="1"/>
</dbReference>
<dbReference type="RefSeq" id="WP_051432113.1">
    <property type="nucleotide sequence ID" value="NZ_NRRE01000026.1"/>
</dbReference>
<evidence type="ECO:0000256" key="2">
    <source>
        <dbReference type="ARBA" id="ARBA00002790"/>
    </source>
</evidence>
<organism evidence="16 17">
    <name type="scientific">Rhodovibrio salinarum</name>
    <dbReference type="NCBI Taxonomy" id="1087"/>
    <lineage>
        <taxon>Bacteria</taxon>
        <taxon>Pseudomonadati</taxon>
        <taxon>Pseudomonadota</taxon>
        <taxon>Alphaproteobacteria</taxon>
        <taxon>Rhodospirillales</taxon>
        <taxon>Rhodovibrionaceae</taxon>
        <taxon>Rhodovibrio</taxon>
    </lineage>
</organism>
<comment type="catalytic activity">
    <reaction evidence="11">
        <text>a 5,6-dihydrouridine in tRNA + NAD(+) = a uridine in tRNA + NADH + H(+)</text>
        <dbReference type="Rhea" id="RHEA:54452"/>
        <dbReference type="Rhea" id="RHEA-COMP:13339"/>
        <dbReference type="Rhea" id="RHEA-COMP:13887"/>
        <dbReference type="ChEBI" id="CHEBI:15378"/>
        <dbReference type="ChEBI" id="CHEBI:57540"/>
        <dbReference type="ChEBI" id="CHEBI:57945"/>
        <dbReference type="ChEBI" id="CHEBI:65315"/>
        <dbReference type="ChEBI" id="CHEBI:74443"/>
    </reaction>
</comment>
<keyword evidence="8" id="KW-0694">RNA-binding</keyword>
<dbReference type="Gene3D" id="1.10.1200.80">
    <property type="entry name" value="Putative flavin oxidoreducatase, domain 2"/>
    <property type="match status" value="1"/>
</dbReference>
<dbReference type="AlphaFoldDB" id="A0A934V0T9"/>
<evidence type="ECO:0000256" key="9">
    <source>
        <dbReference type="ARBA" id="ARBA00023002"/>
    </source>
</evidence>